<accession>A0A0F9XN37</accession>
<proteinExistence type="predicted"/>
<dbReference type="InterPro" id="IPR046153">
    <property type="entry name" value="DUF6155"/>
</dbReference>
<sequence length="169" mass="20077">MSKRALKTYISKLPKKALEEQIVELYEKFPIVKTYYDFAFNPKEDKLVQDAKAKISNEYFPLKRRRPKARRSVAQKFLKHFIKLGVDPHLVADVMCYNLEIAQTFSMEKNVADSFYRSMLNSFNEVIQYTTVQGVFPEFRERILKIYTETQNQKWLLEDEFSKALDIID</sequence>
<dbReference type="AlphaFoldDB" id="A0A0F9XN37"/>
<comment type="caution">
    <text evidence="1">The sequence shown here is derived from an EMBL/GenBank/DDBJ whole genome shotgun (WGS) entry which is preliminary data.</text>
</comment>
<organism evidence="1">
    <name type="scientific">marine sediment metagenome</name>
    <dbReference type="NCBI Taxonomy" id="412755"/>
    <lineage>
        <taxon>unclassified sequences</taxon>
        <taxon>metagenomes</taxon>
        <taxon>ecological metagenomes</taxon>
    </lineage>
</organism>
<protein>
    <submittedName>
        <fullName evidence="1">Uncharacterized protein</fullName>
    </submittedName>
</protein>
<name>A0A0F9XN37_9ZZZZ</name>
<reference evidence="1" key="1">
    <citation type="journal article" date="2015" name="Nature">
        <title>Complex archaea that bridge the gap between prokaryotes and eukaryotes.</title>
        <authorList>
            <person name="Spang A."/>
            <person name="Saw J.H."/>
            <person name="Jorgensen S.L."/>
            <person name="Zaremba-Niedzwiedzka K."/>
            <person name="Martijn J."/>
            <person name="Lind A.E."/>
            <person name="van Eijk R."/>
            <person name="Schleper C."/>
            <person name="Guy L."/>
            <person name="Ettema T.J."/>
        </authorList>
    </citation>
    <scope>NUCLEOTIDE SEQUENCE</scope>
</reference>
<gene>
    <name evidence="1" type="ORF">LCGC14_0121930</name>
</gene>
<evidence type="ECO:0000313" key="1">
    <source>
        <dbReference type="EMBL" id="KKO00787.1"/>
    </source>
</evidence>
<dbReference type="EMBL" id="LAZR01000038">
    <property type="protein sequence ID" value="KKO00787.1"/>
    <property type="molecule type" value="Genomic_DNA"/>
</dbReference>
<dbReference type="Pfam" id="PF19652">
    <property type="entry name" value="DUF6155"/>
    <property type="match status" value="1"/>
</dbReference>